<comment type="caution">
    <text evidence="1">The sequence shown here is derived from an EMBL/GenBank/DDBJ whole genome shotgun (WGS) entry which is preliminary data.</text>
</comment>
<evidence type="ECO:0000313" key="2">
    <source>
        <dbReference type="Proteomes" id="UP000217784"/>
    </source>
</evidence>
<evidence type="ECO:0000313" key="1">
    <source>
        <dbReference type="EMBL" id="PAV03147.1"/>
    </source>
</evidence>
<dbReference type="AlphaFoldDB" id="A0A2A2H186"/>
<dbReference type="Proteomes" id="UP000217784">
    <property type="component" value="Unassembled WGS sequence"/>
</dbReference>
<keyword evidence="2" id="KW-1185">Reference proteome</keyword>
<dbReference type="RefSeq" id="WP_069584011.1">
    <property type="nucleotide sequence ID" value="NZ_LMVM01000040.1"/>
</dbReference>
<name>A0A2A2H186_METBR</name>
<proteinExistence type="predicted"/>
<organism evidence="1 2">
    <name type="scientific">Methanobacterium bryantii</name>
    <dbReference type="NCBI Taxonomy" id="2161"/>
    <lineage>
        <taxon>Archaea</taxon>
        <taxon>Methanobacteriati</taxon>
        <taxon>Methanobacteriota</taxon>
        <taxon>Methanomada group</taxon>
        <taxon>Methanobacteria</taxon>
        <taxon>Methanobacteriales</taxon>
        <taxon>Methanobacteriaceae</taxon>
        <taxon>Methanobacterium</taxon>
    </lineage>
</organism>
<gene>
    <name evidence="1" type="ORF">ASJ80_07720</name>
</gene>
<accession>A0A2A2H186</accession>
<dbReference type="EMBL" id="LMVM01000040">
    <property type="protein sequence ID" value="PAV03147.1"/>
    <property type="molecule type" value="Genomic_DNA"/>
</dbReference>
<reference evidence="1 2" key="1">
    <citation type="journal article" date="2017" name="BMC Genomics">
        <title>Genomic analysis of methanogenic archaea reveals a shift towards energy conservation.</title>
        <authorList>
            <person name="Gilmore S.P."/>
            <person name="Henske J.K."/>
            <person name="Sexton J.A."/>
            <person name="Solomon K.V."/>
            <person name="Seppala S."/>
            <person name="Yoo J.I."/>
            <person name="Huyett L.M."/>
            <person name="Pressman A."/>
            <person name="Cogan J.Z."/>
            <person name="Kivenson V."/>
            <person name="Peng X."/>
            <person name="Tan Y."/>
            <person name="Valentine D.L."/>
            <person name="O'Malley M.A."/>
        </authorList>
    </citation>
    <scope>NUCLEOTIDE SEQUENCE [LARGE SCALE GENOMIC DNA]</scope>
    <source>
        <strain evidence="1 2">M.o.H.</strain>
    </source>
</reference>
<dbReference type="OrthoDB" id="7321at2157"/>
<sequence length="101" mass="11987">MAMFMAHLTHPVEACYLVSEETKKKLKEHSSKREELAKKHEIKIISAVYPPLEHEIFYIIEAPSFRNVELYLREMGFALYNKIKIRHVQSMEKALDRLQEL</sequence>
<protein>
    <submittedName>
        <fullName evidence="1">Uncharacterized protein</fullName>
    </submittedName>
</protein>